<dbReference type="InterPro" id="IPR033469">
    <property type="entry name" value="CYTH-like_dom_sf"/>
</dbReference>
<name>A0A2M7BD78_9BACT</name>
<reference evidence="2" key="1">
    <citation type="submission" date="2017-09" db="EMBL/GenBank/DDBJ databases">
        <title>Depth-based differentiation of microbial function through sediment-hosted aquifers and enrichment of novel symbionts in the deep terrestrial subsurface.</title>
        <authorList>
            <person name="Probst A.J."/>
            <person name="Ladd B."/>
            <person name="Jarett J.K."/>
            <person name="Geller-Mcgrath D.E."/>
            <person name="Sieber C.M.K."/>
            <person name="Emerson J.B."/>
            <person name="Anantharaman K."/>
            <person name="Thomas B.C."/>
            <person name="Malmstrom R."/>
            <person name="Stieglmeier M."/>
            <person name="Klingl A."/>
            <person name="Woyke T."/>
            <person name="Ryan C.M."/>
            <person name="Banfield J.F."/>
        </authorList>
    </citation>
    <scope>NUCLEOTIDE SEQUENCE [LARGE SCALE GENOMIC DNA]</scope>
</reference>
<sequence>MSEEKEILTIINKEKYETIGERLKKEFSSSKSTKRLAIQCTDTSSDDLDTRIRISNKKVSLMQKGGKWKSKTREEIEIDLPNETDVVLRVFKILRNMLKGDKVRTSVIQTDSLTFENEDCEIKLTHQFGKTDRYNAEIEVFDTKLEPEEIAEEFNIPIHLPEHTAEFWDNWSKEVNFSADELSEEDFKKLIKKYL</sequence>
<dbReference type="EMBL" id="PEVC01000034">
    <property type="protein sequence ID" value="PIV01048.1"/>
    <property type="molecule type" value="Genomic_DNA"/>
</dbReference>
<protein>
    <recommendedName>
        <fullName evidence="3">CYTH domain-containing protein</fullName>
    </recommendedName>
</protein>
<gene>
    <name evidence="1" type="ORF">COS54_01740</name>
</gene>
<dbReference type="Proteomes" id="UP000229631">
    <property type="component" value="Unassembled WGS sequence"/>
</dbReference>
<organism evidence="1 2">
    <name type="scientific">Candidatus Shapirobacteria bacterium CG03_land_8_20_14_0_80_39_12</name>
    <dbReference type="NCBI Taxonomy" id="1974879"/>
    <lineage>
        <taxon>Bacteria</taxon>
        <taxon>Candidatus Shapironibacteriota</taxon>
    </lineage>
</organism>
<proteinExistence type="predicted"/>
<evidence type="ECO:0000313" key="1">
    <source>
        <dbReference type="EMBL" id="PIV01048.1"/>
    </source>
</evidence>
<dbReference type="SUPFAM" id="SSF55154">
    <property type="entry name" value="CYTH-like phosphatases"/>
    <property type="match status" value="1"/>
</dbReference>
<accession>A0A2M7BD78</accession>
<dbReference type="AlphaFoldDB" id="A0A2M7BD78"/>
<evidence type="ECO:0000313" key="2">
    <source>
        <dbReference type="Proteomes" id="UP000229631"/>
    </source>
</evidence>
<comment type="caution">
    <text evidence="1">The sequence shown here is derived from an EMBL/GenBank/DDBJ whole genome shotgun (WGS) entry which is preliminary data.</text>
</comment>
<evidence type="ECO:0008006" key="3">
    <source>
        <dbReference type="Google" id="ProtNLM"/>
    </source>
</evidence>